<sequence length="482" mass="55232">MTTMTAMIGGHFCAIFMLIAGLDLVLSDVHEYRLVRDLLKNYEKRIMPSQNSSKPLNVKFGVALAQIIDVDEKNQIITTNCWLNLGWLDYMLKWDPKKYNNIDVVRIPYSDVWKPDILLYNNADVGSSLSSVSTNVIVTPDGNVTWLSMWIFKSSCSMDVRYFPFDVQNCSMEFASWTFDNMKLKMVKMGENGDLTNYIPSSEWELIMFSYNLHPVNFSCCPVPYDFMKYYIVLKRRPLFYLFNMVMPCILITLVALLGFYMPSDSGEKISMGITTLLSMTVFLMIVAERLPPVSDVVPLIGLYYGITIAIVSFATAMNVFTLNIHHKGSRGFEVPVLLKKVCFGIFARMLFIKLDLPEPPPEPGMEKVPQGEYYKFDKFETEVPPENGGVSPRFTRRLNVANSDYCERQFVRVLQKVNWTIERNEMRLADQDRKDFIKLEWQQVALVIDRTLLVCFLILMFAVTLSILVPPDDGLGGLRGN</sequence>
<dbReference type="SUPFAM" id="SSF63712">
    <property type="entry name" value="Nicotinic receptor ligand binding domain-like"/>
    <property type="match status" value="1"/>
</dbReference>
<keyword evidence="2 15" id="KW-0813">Transport</keyword>
<dbReference type="Pfam" id="PF02931">
    <property type="entry name" value="Neur_chan_LBD"/>
    <property type="match status" value="1"/>
</dbReference>
<dbReference type="InterPro" id="IPR006029">
    <property type="entry name" value="Neurotrans-gated_channel_TM"/>
</dbReference>
<evidence type="ECO:0000256" key="13">
    <source>
        <dbReference type="ARBA" id="ARBA00023303"/>
    </source>
</evidence>
<dbReference type="AlphaFoldDB" id="A0A210PGR2"/>
<evidence type="ECO:0000256" key="4">
    <source>
        <dbReference type="ARBA" id="ARBA00022692"/>
    </source>
</evidence>
<dbReference type="InterPro" id="IPR006201">
    <property type="entry name" value="Neur_channel"/>
</dbReference>
<comment type="caution">
    <text evidence="18">The sequence shown here is derived from an EMBL/GenBank/DDBJ whole genome shotgun (WGS) entry which is preliminary data.</text>
</comment>
<protein>
    <submittedName>
        <fullName evidence="18">Neuronal acetylcholine receptor subunit alpha-10</fullName>
    </submittedName>
</protein>
<dbReference type="Gene3D" id="2.70.170.10">
    <property type="entry name" value="Neurotransmitter-gated ion-channel ligand-binding domain"/>
    <property type="match status" value="1"/>
</dbReference>
<dbReference type="GO" id="GO:0004888">
    <property type="term" value="F:transmembrane signaling receptor activity"/>
    <property type="evidence" value="ECO:0007669"/>
    <property type="project" value="InterPro"/>
</dbReference>
<evidence type="ECO:0000256" key="10">
    <source>
        <dbReference type="ARBA" id="ARBA00023170"/>
    </source>
</evidence>
<dbReference type="InterPro" id="IPR002394">
    <property type="entry name" value="Nicotinic_acetylcholine_rcpt"/>
</dbReference>
<evidence type="ECO:0000256" key="6">
    <source>
        <dbReference type="ARBA" id="ARBA00023018"/>
    </source>
</evidence>
<feature type="domain" description="Neurotransmitter-gated ion-channel transmembrane" evidence="17">
    <location>
        <begin position="245"/>
        <end position="468"/>
    </location>
</feature>
<feature type="domain" description="Neurotransmitter-gated ion-channel ligand-binding" evidence="16">
    <location>
        <begin position="31"/>
        <end position="238"/>
    </location>
</feature>
<evidence type="ECO:0000256" key="12">
    <source>
        <dbReference type="ARBA" id="ARBA00023286"/>
    </source>
</evidence>
<dbReference type="InterPro" id="IPR038050">
    <property type="entry name" value="Neuro_actylchol_rec"/>
</dbReference>
<feature type="transmembrane region" description="Helical" evidence="15">
    <location>
        <begin position="300"/>
        <end position="321"/>
    </location>
</feature>
<dbReference type="InterPro" id="IPR006202">
    <property type="entry name" value="Neur_chan_lig-bd"/>
</dbReference>
<evidence type="ECO:0000256" key="11">
    <source>
        <dbReference type="ARBA" id="ARBA00023180"/>
    </source>
</evidence>
<comment type="subcellular location">
    <subcellularLocation>
        <location evidence="14">Synaptic cell membrane</location>
        <topology evidence="14">Multi-pass membrane protein</topology>
    </subcellularLocation>
</comment>
<dbReference type="OrthoDB" id="5975154at2759"/>
<dbReference type="PROSITE" id="PS00236">
    <property type="entry name" value="NEUROTR_ION_CHANNEL"/>
    <property type="match status" value="1"/>
</dbReference>
<feature type="transmembrane region" description="Helical" evidence="15">
    <location>
        <begin position="239"/>
        <end position="258"/>
    </location>
</feature>
<dbReference type="GO" id="GO:0022848">
    <property type="term" value="F:acetylcholine-gated monoatomic cation-selective channel activity"/>
    <property type="evidence" value="ECO:0007669"/>
    <property type="project" value="InterPro"/>
</dbReference>
<evidence type="ECO:0000259" key="17">
    <source>
        <dbReference type="Pfam" id="PF02932"/>
    </source>
</evidence>
<dbReference type="CDD" id="cd18997">
    <property type="entry name" value="LGIC_ECD_nAChR"/>
    <property type="match status" value="1"/>
</dbReference>
<keyword evidence="6" id="KW-0770">Synapse</keyword>
<dbReference type="NCBIfam" id="TIGR00860">
    <property type="entry name" value="LIC"/>
    <property type="match status" value="1"/>
</dbReference>
<dbReference type="GO" id="GO:0045211">
    <property type="term" value="C:postsynaptic membrane"/>
    <property type="evidence" value="ECO:0007669"/>
    <property type="project" value="InterPro"/>
</dbReference>
<keyword evidence="15" id="KW-0732">Signal</keyword>
<evidence type="ECO:0000256" key="8">
    <source>
        <dbReference type="ARBA" id="ARBA00023136"/>
    </source>
</evidence>
<evidence type="ECO:0000256" key="5">
    <source>
        <dbReference type="ARBA" id="ARBA00022989"/>
    </source>
</evidence>
<keyword evidence="19" id="KW-1185">Reference proteome</keyword>
<keyword evidence="7 15" id="KW-0406">Ion transport</keyword>
<keyword evidence="4 15" id="KW-0812">Transmembrane</keyword>
<feature type="chain" id="PRO_5022258857" evidence="15">
    <location>
        <begin position="28"/>
        <end position="482"/>
    </location>
</feature>
<keyword evidence="12" id="KW-1071">Ligand-gated ion channel</keyword>
<dbReference type="Proteomes" id="UP000242188">
    <property type="component" value="Unassembled WGS sequence"/>
</dbReference>
<gene>
    <name evidence="18" type="ORF">KP79_PYT19268</name>
</gene>
<comment type="similarity">
    <text evidence="1">Belongs to the ligand-gated ion channel (TC 1.A.9) family. Acetylcholine receptor (TC 1.A.9.1) subfamily.</text>
</comment>
<accession>A0A210PGR2</accession>
<dbReference type="FunFam" id="2.70.170.10:FF:000016">
    <property type="entry name" value="Nicotinic acetylcholine receptor subunit"/>
    <property type="match status" value="1"/>
</dbReference>
<evidence type="ECO:0000256" key="9">
    <source>
        <dbReference type="ARBA" id="ARBA00023157"/>
    </source>
</evidence>
<feature type="signal peptide" evidence="15">
    <location>
        <begin position="1"/>
        <end position="27"/>
    </location>
</feature>
<organism evidence="18 19">
    <name type="scientific">Mizuhopecten yessoensis</name>
    <name type="common">Japanese scallop</name>
    <name type="synonym">Patinopecten yessoensis</name>
    <dbReference type="NCBI Taxonomy" id="6573"/>
    <lineage>
        <taxon>Eukaryota</taxon>
        <taxon>Metazoa</taxon>
        <taxon>Spiralia</taxon>
        <taxon>Lophotrochozoa</taxon>
        <taxon>Mollusca</taxon>
        <taxon>Bivalvia</taxon>
        <taxon>Autobranchia</taxon>
        <taxon>Pteriomorphia</taxon>
        <taxon>Pectinida</taxon>
        <taxon>Pectinoidea</taxon>
        <taxon>Pectinidae</taxon>
        <taxon>Mizuhopecten</taxon>
    </lineage>
</organism>
<dbReference type="FunFam" id="1.20.58.390:FF:000073">
    <property type="entry name" value="Neuronal acetylcholine receptor subunit alpha-9-II"/>
    <property type="match status" value="1"/>
</dbReference>
<feature type="transmembrane region" description="Helical" evidence="15">
    <location>
        <begin position="452"/>
        <end position="470"/>
    </location>
</feature>
<name>A0A210PGR2_MIZYE</name>
<reference evidence="18 19" key="1">
    <citation type="journal article" date="2017" name="Nat. Ecol. Evol.">
        <title>Scallop genome provides insights into evolution of bilaterian karyotype and development.</title>
        <authorList>
            <person name="Wang S."/>
            <person name="Zhang J."/>
            <person name="Jiao W."/>
            <person name="Li J."/>
            <person name="Xun X."/>
            <person name="Sun Y."/>
            <person name="Guo X."/>
            <person name="Huan P."/>
            <person name="Dong B."/>
            <person name="Zhang L."/>
            <person name="Hu X."/>
            <person name="Sun X."/>
            <person name="Wang J."/>
            <person name="Zhao C."/>
            <person name="Wang Y."/>
            <person name="Wang D."/>
            <person name="Huang X."/>
            <person name="Wang R."/>
            <person name="Lv J."/>
            <person name="Li Y."/>
            <person name="Zhang Z."/>
            <person name="Liu B."/>
            <person name="Lu W."/>
            <person name="Hui Y."/>
            <person name="Liang J."/>
            <person name="Zhou Z."/>
            <person name="Hou R."/>
            <person name="Li X."/>
            <person name="Liu Y."/>
            <person name="Li H."/>
            <person name="Ning X."/>
            <person name="Lin Y."/>
            <person name="Zhao L."/>
            <person name="Xing Q."/>
            <person name="Dou J."/>
            <person name="Li Y."/>
            <person name="Mao J."/>
            <person name="Guo H."/>
            <person name="Dou H."/>
            <person name="Li T."/>
            <person name="Mu C."/>
            <person name="Jiang W."/>
            <person name="Fu Q."/>
            <person name="Fu X."/>
            <person name="Miao Y."/>
            <person name="Liu J."/>
            <person name="Yu Q."/>
            <person name="Li R."/>
            <person name="Liao H."/>
            <person name="Li X."/>
            <person name="Kong Y."/>
            <person name="Jiang Z."/>
            <person name="Chourrout D."/>
            <person name="Li R."/>
            <person name="Bao Z."/>
        </authorList>
    </citation>
    <scope>NUCLEOTIDE SEQUENCE [LARGE SCALE GENOMIC DNA]</scope>
    <source>
        <strain evidence="18 19">PY_sf001</strain>
    </source>
</reference>
<keyword evidence="13 15" id="KW-0407">Ion channel</keyword>
<evidence type="ECO:0000256" key="7">
    <source>
        <dbReference type="ARBA" id="ARBA00023065"/>
    </source>
</evidence>
<evidence type="ECO:0000256" key="14">
    <source>
        <dbReference type="ARBA" id="ARBA00034099"/>
    </source>
</evidence>
<dbReference type="CDD" id="cd19051">
    <property type="entry name" value="LGIC_TM_cation"/>
    <property type="match status" value="1"/>
</dbReference>
<dbReference type="Pfam" id="PF02932">
    <property type="entry name" value="Neur_chan_memb"/>
    <property type="match status" value="1"/>
</dbReference>
<keyword evidence="9" id="KW-1015">Disulfide bond</keyword>
<evidence type="ECO:0000313" key="18">
    <source>
        <dbReference type="EMBL" id="OWF35647.1"/>
    </source>
</evidence>
<keyword evidence="5 15" id="KW-1133">Transmembrane helix</keyword>
<evidence type="ECO:0000256" key="1">
    <source>
        <dbReference type="ARBA" id="ARBA00009237"/>
    </source>
</evidence>
<dbReference type="InterPro" id="IPR018000">
    <property type="entry name" value="Neurotransmitter_ion_chnl_CS"/>
</dbReference>
<keyword evidence="8 15" id="KW-0472">Membrane</keyword>
<dbReference type="EMBL" id="NEDP02076716">
    <property type="protein sequence ID" value="OWF35647.1"/>
    <property type="molecule type" value="Genomic_DNA"/>
</dbReference>
<evidence type="ECO:0000256" key="2">
    <source>
        <dbReference type="ARBA" id="ARBA00022448"/>
    </source>
</evidence>
<dbReference type="SUPFAM" id="SSF90112">
    <property type="entry name" value="Neurotransmitter-gated ion-channel transmembrane pore"/>
    <property type="match status" value="1"/>
</dbReference>
<evidence type="ECO:0000259" key="16">
    <source>
        <dbReference type="Pfam" id="PF02931"/>
    </source>
</evidence>
<proteinExistence type="inferred from homology"/>
<dbReference type="InterPro" id="IPR036719">
    <property type="entry name" value="Neuro-gated_channel_TM_sf"/>
</dbReference>
<dbReference type="PANTHER" id="PTHR18945">
    <property type="entry name" value="NEUROTRANSMITTER GATED ION CHANNEL"/>
    <property type="match status" value="1"/>
</dbReference>
<keyword evidence="10 18" id="KW-0675">Receptor</keyword>
<evidence type="ECO:0000256" key="3">
    <source>
        <dbReference type="ARBA" id="ARBA00022475"/>
    </source>
</evidence>
<keyword evidence="11" id="KW-0325">Glycoprotein</keyword>
<dbReference type="InterPro" id="IPR036734">
    <property type="entry name" value="Neur_chan_lig-bd_sf"/>
</dbReference>
<evidence type="ECO:0000256" key="15">
    <source>
        <dbReference type="RuleBase" id="RU000687"/>
    </source>
</evidence>
<comment type="caution">
    <text evidence="15">Lacks conserved residue(s) required for the propagation of feature annotation.</text>
</comment>
<dbReference type="PRINTS" id="PR00252">
    <property type="entry name" value="NRIONCHANNEL"/>
</dbReference>
<dbReference type="PRINTS" id="PR00254">
    <property type="entry name" value="NICOTINICR"/>
</dbReference>
<dbReference type="Gene3D" id="1.20.58.390">
    <property type="entry name" value="Neurotransmitter-gated ion-channel transmembrane domain"/>
    <property type="match status" value="1"/>
</dbReference>
<evidence type="ECO:0000313" key="19">
    <source>
        <dbReference type="Proteomes" id="UP000242188"/>
    </source>
</evidence>
<keyword evidence="3" id="KW-1003">Cell membrane</keyword>